<dbReference type="InterPro" id="IPR011059">
    <property type="entry name" value="Metal-dep_hydrolase_composite"/>
</dbReference>
<comment type="caution">
    <text evidence="1">The sequence shown here is derived from an EMBL/GenBank/DDBJ whole genome shotgun (WGS) entry which is preliminary data.</text>
</comment>
<proteinExistence type="predicted"/>
<dbReference type="Proteomes" id="UP001251870">
    <property type="component" value="Unassembled WGS sequence"/>
</dbReference>
<evidence type="ECO:0008006" key="3">
    <source>
        <dbReference type="Google" id="ProtNLM"/>
    </source>
</evidence>
<sequence>MTEHEGPHLLTNVTVHSTAEPYAEAMIVEDGLVSWVGSEETAGRLRDERFLIEDAEAALATPAFFGWLRRHAQSSAKDLIDALNQAAQRGIGTVRVVFTGFSPDDLKNTAALLQAVEEHPLSVHPVLELDALQCGDSTSGERLTEAAAQLEKQYSGPPLAIGLPAEVWDGDAAAETIGPFAAAAAQAAQQLVLCLPQATEPSVVVETVLTVRRGLLDLGSSTPPADRPTVLYGFDAADLHVWESLIGAGVHVVLIGEGHLALALRAGVPTSVAPAEGHEPWSVVSAYVHREEDPVSVRAAFNAQVRGAHRMVSGLPAGHLNPGSAATYALWEVDSLAVQTPDSRTAAWSTDARARTPLLPYLDGETLPRHLRTVVNGIGVSAAASASTTEAPERLS</sequence>
<gene>
    <name evidence="1" type="ORF">RIL96_06365</name>
</gene>
<organism evidence="1 2">
    <name type="scientific">Nesterenkonia aerolata</name>
    <dbReference type="NCBI Taxonomy" id="3074079"/>
    <lineage>
        <taxon>Bacteria</taxon>
        <taxon>Bacillati</taxon>
        <taxon>Actinomycetota</taxon>
        <taxon>Actinomycetes</taxon>
        <taxon>Micrococcales</taxon>
        <taxon>Micrococcaceae</taxon>
        <taxon>Nesterenkonia</taxon>
    </lineage>
</organism>
<keyword evidence="2" id="KW-1185">Reference proteome</keyword>
<protein>
    <recommendedName>
        <fullName evidence="3">Amidohydrolase family protein</fullName>
    </recommendedName>
</protein>
<evidence type="ECO:0000313" key="2">
    <source>
        <dbReference type="Proteomes" id="UP001251870"/>
    </source>
</evidence>
<dbReference type="EMBL" id="JAVKGR010000005">
    <property type="protein sequence ID" value="MDR8019186.1"/>
    <property type="molecule type" value="Genomic_DNA"/>
</dbReference>
<dbReference type="RefSeq" id="WP_310548179.1">
    <property type="nucleotide sequence ID" value="NZ_JAVKGR010000005.1"/>
</dbReference>
<reference evidence="1 2" key="1">
    <citation type="submission" date="2023-09" db="EMBL/GenBank/DDBJ databases">
        <title>Description of three actinobacteria isolated from air of manufacturing shop in a pharmaceutical factory.</title>
        <authorList>
            <person name="Zhang D.-F."/>
        </authorList>
    </citation>
    <scope>NUCLEOTIDE SEQUENCE [LARGE SCALE GENOMIC DNA]</scope>
    <source>
        <strain evidence="1 2">LY-0111</strain>
    </source>
</reference>
<dbReference type="SUPFAM" id="SSF51338">
    <property type="entry name" value="Composite domain of metallo-dependent hydrolases"/>
    <property type="match status" value="1"/>
</dbReference>
<evidence type="ECO:0000313" key="1">
    <source>
        <dbReference type="EMBL" id="MDR8019186.1"/>
    </source>
</evidence>
<accession>A0ABU2DRR6</accession>
<name>A0ABU2DRR6_9MICC</name>